<evidence type="ECO:0000313" key="1">
    <source>
        <dbReference type="EMBL" id="GBM49373.1"/>
    </source>
</evidence>
<evidence type="ECO:0000313" key="2">
    <source>
        <dbReference type="Proteomes" id="UP000499080"/>
    </source>
</evidence>
<name>A0A4Y2G712_ARAVE</name>
<keyword evidence="2" id="KW-1185">Reference proteome</keyword>
<dbReference type="AlphaFoldDB" id="A0A4Y2G712"/>
<dbReference type="Gene3D" id="3.30.420.10">
    <property type="entry name" value="Ribonuclease H-like superfamily/Ribonuclease H"/>
    <property type="match status" value="1"/>
</dbReference>
<sequence length="142" mass="15993">MYPSEYRSGYRIAAINFIGRGRFGYCRSKFRVVIPLYGPRSPDLSPLDIFFWDALKAIVYETPVDPDMDLMAQIIIAALQSAKCPVSFKMFGNSCGEDIKRASMPLGEILSKSCHSRHYYCTVFLGNKALNTAYCIAPLLCR</sequence>
<gene>
    <name evidence="1" type="ORF">AVEN_264531_1</name>
</gene>
<proteinExistence type="predicted"/>
<accession>A0A4Y2G712</accession>
<dbReference type="GO" id="GO:0003676">
    <property type="term" value="F:nucleic acid binding"/>
    <property type="evidence" value="ECO:0007669"/>
    <property type="project" value="InterPro"/>
</dbReference>
<dbReference type="OrthoDB" id="6436917at2759"/>
<dbReference type="InterPro" id="IPR036397">
    <property type="entry name" value="RNaseH_sf"/>
</dbReference>
<comment type="caution">
    <text evidence="1">The sequence shown here is derived from an EMBL/GenBank/DDBJ whole genome shotgun (WGS) entry which is preliminary data.</text>
</comment>
<dbReference type="Proteomes" id="UP000499080">
    <property type="component" value="Unassembled WGS sequence"/>
</dbReference>
<organism evidence="1 2">
    <name type="scientific">Araneus ventricosus</name>
    <name type="common">Orbweaver spider</name>
    <name type="synonym">Epeira ventricosa</name>
    <dbReference type="NCBI Taxonomy" id="182803"/>
    <lineage>
        <taxon>Eukaryota</taxon>
        <taxon>Metazoa</taxon>
        <taxon>Ecdysozoa</taxon>
        <taxon>Arthropoda</taxon>
        <taxon>Chelicerata</taxon>
        <taxon>Arachnida</taxon>
        <taxon>Araneae</taxon>
        <taxon>Araneomorphae</taxon>
        <taxon>Entelegynae</taxon>
        <taxon>Araneoidea</taxon>
        <taxon>Araneidae</taxon>
        <taxon>Araneus</taxon>
    </lineage>
</organism>
<dbReference type="EMBL" id="BGPR01001252">
    <property type="protein sequence ID" value="GBM49373.1"/>
    <property type="molecule type" value="Genomic_DNA"/>
</dbReference>
<protein>
    <submittedName>
        <fullName evidence="1">Uncharacterized protein</fullName>
    </submittedName>
</protein>
<reference evidence="1 2" key="1">
    <citation type="journal article" date="2019" name="Sci. Rep.">
        <title>Orb-weaving spider Araneus ventricosus genome elucidates the spidroin gene catalogue.</title>
        <authorList>
            <person name="Kono N."/>
            <person name="Nakamura H."/>
            <person name="Ohtoshi R."/>
            <person name="Moran D.A.P."/>
            <person name="Shinohara A."/>
            <person name="Yoshida Y."/>
            <person name="Fujiwara M."/>
            <person name="Mori M."/>
            <person name="Tomita M."/>
            <person name="Arakawa K."/>
        </authorList>
    </citation>
    <scope>NUCLEOTIDE SEQUENCE [LARGE SCALE GENOMIC DNA]</scope>
</reference>